<dbReference type="Proteomes" id="UP000194137">
    <property type="component" value="Chromosome"/>
</dbReference>
<proteinExistence type="predicted"/>
<dbReference type="InterPro" id="IPR050272">
    <property type="entry name" value="Isochorismatase-like_hydrls"/>
</dbReference>
<sequence length="218" mass="23360">MIQGVKTPKAGIVAIDLHRGHLDPAVATMPLEAEAAARVVAANEKLFKQARAAGIPVFHCVATYRDSEEIALNPAWRHRGEDPNNPRKNVLKHNILGMPGCEVMPTLLDERDFIIDAKKRYDCFTATDLELSLRAHGVNTVLITGVNTNSCVMATSTAACCRDFAVVVVSDCVDTMDGRELHDAALKVIGRAFGQVMTTDEALAAVGASTPAPIQKSA</sequence>
<dbReference type="AlphaFoldDB" id="A0A1W6ZM03"/>
<gene>
    <name evidence="1" type="ORF">CAK95_04410</name>
</gene>
<dbReference type="OrthoDB" id="7500697at2"/>
<dbReference type="InterPro" id="IPR036380">
    <property type="entry name" value="Isochorismatase-like_sf"/>
</dbReference>
<keyword evidence="2" id="KW-1185">Reference proteome</keyword>
<dbReference type="KEGG" id="psin:CAK95_04410"/>
<dbReference type="PANTHER" id="PTHR43540:SF6">
    <property type="entry name" value="ISOCHORISMATASE-LIKE DOMAIN-CONTAINING PROTEIN"/>
    <property type="match status" value="1"/>
</dbReference>
<evidence type="ECO:0000313" key="2">
    <source>
        <dbReference type="Proteomes" id="UP000194137"/>
    </source>
</evidence>
<dbReference type="SUPFAM" id="SSF52499">
    <property type="entry name" value="Isochorismatase-like hydrolases"/>
    <property type="match status" value="1"/>
</dbReference>
<dbReference type="InterPro" id="IPR000868">
    <property type="entry name" value="Isochorismatase-like_dom"/>
</dbReference>
<organism evidence="1 2">
    <name type="scientific">Pseudorhodoplanes sinuspersici</name>
    <dbReference type="NCBI Taxonomy" id="1235591"/>
    <lineage>
        <taxon>Bacteria</taxon>
        <taxon>Pseudomonadati</taxon>
        <taxon>Pseudomonadota</taxon>
        <taxon>Alphaproteobacteria</taxon>
        <taxon>Hyphomicrobiales</taxon>
        <taxon>Pseudorhodoplanes</taxon>
    </lineage>
</organism>
<dbReference type="PANTHER" id="PTHR43540">
    <property type="entry name" value="PEROXYUREIDOACRYLATE/UREIDOACRYLATE AMIDOHYDROLASE-RELATED"/>
    <property type="match status" value="1"/>
</dbReference>
<evidence type="ECO:0000313" key="1">
    <source>
        <dbReference type="EMBL" id="ARP98416.1"/>
    </source>
</evidence>
<dbReference type="Gene3D" id="3.40.50.850">
    <property type="entry name" value="Isochorismatase-like"/>
    <property type="match status" value="1"/>
</dbReference>
<reference evidence="1 2" key="1">
    <citation type="submission" date="2017-05" db="EMBL/GenBank/DDBJ databases">
        <title>Full genome sequence of Pseudorhodoplanes sinuspersici.</title>
        <authorList>
            <person name="Dastgheib S.M.M."/>
            <person name="Shavandi M."/>
            <person name="Tirandaz H."/>
        </authorList>
    </citation>
    <scope>NUCLEOTIDE SEQUENCE [LARGE SCALE GENOMIC DNA]</scope>
    <source>
        <strain evidence="1 2">RIPI110</strain>
    </source>
</reference>
<accession>A0A1W6ZM03</accession>
<protein>
    <submittedName>
        <fullName evidence="1">Uncharacterized protein</fullName>
    </submittedName>
</protein>
<name>A0A1W6ZM03_9HYPH</name>
<dbReference type="CDD" id="cd00431">
    <property type="entry name" value="cysteine_hydrolases"/>
    <property type="match status" value="1"/>
</dbReference>
<dbReference type="STRING" id="1235591.CAK95_04410"/>
<dbReference type="RefSeq" id="WP_086086834.1">
    <property type="nucleotide sequence ID" value="NZ_CP021112.1"/>
</dbReference>
<dbReference type="Pfam" id="PF00857">
    <property type="entry name" value="Isochorismatase"/>
    <property type="match status" value="1"/>
</dbReference>
<dbReference type="EMBL" id="CP021112">
    <property type="protein sequence ID" value="ARP98416.1"/>
    <property type="molecule type" value="Genomic_DNA"/>
</dbReference>